<dbReference type="Proteomes" id="UP001214250">
    <property type="component" value="Chromosome 1"/>
</dbReference>
<dbReference type="InterPro" id="IPR016518">
    <property type="entry name" value="Alpha-L-fucosidase"/>
</dbReference>
<organism evidence="4 5">
    <name type="scientific">Lentisphaera profundi</name>
    <dbReference type="NCBI Taxonomy" id="1658616"/>
    <lineage>
        <taxon>Bacteria</taxon>
        <taxon>Pseudomonadati</taxon>
        <taxon>Lentisphaerota</taxon>
        <taxon>Lentisphaeria</taxon>
        <taxon>Lentisphaerales</taxon>
        <taxon>Lentisphaeraceae</taxon>
        <taxon>Lentisphaera</taxon>
    </lineage>
</organism>
<dbReference type="InterPro" id="IPR049053">
    <property type="entry name" value="AFCA-like_C"/>
</dbReference>
<dbReference type="Pfam" id="PF14498">
    <property type="entry name" value="Glyco_hyd_65N_2"/>
    <property type="match status" value="2"/>
</dbReference>
<accession>A0ABY7VST2</accession>
<evidence type="ECO:0000259" key="3">
    <source>
        <dbReference type="Pfam" id="PF22124"/>
    </source>
</evidence>
<dbReference type="InterPro" id="IPR012341">
    <property type="entry name" value="6hp_glycosidase-like_sf"/>
</dbReference>
<feature type="domain" description="Glycosyl hydrolase family 95 N-terminal" evidence="1">
    <location>
        <begin position="28"/>
        <end position="82"/>
    </location>
</feature>
<dbReference type="Gene3D" id="2.60.120.260">
    <property type="entry name" value="Galactose-binding domain-like"/>
    <property type="match status" value="1"/>
</dbReference>
<evidence type="ECO:0000259" key="1">
    <source>
        <dbReference type="Pfam" id="PF14498"/>
    </source>
</evidence>
<name>A0ABY7VST2_9BACT</name>
<evidence type="ECO:0000313" key="4">
    <source>
        <dbReference type="EMBL" id="WDE97266.1"/>
    </source>
</evidence>
<dbReference type="SUPFAM" id="SSF48208">
    <property type="entry name" value="Six-hairpin glycosidases"/>
    <property type="match status" value="1"/>
</dbReference>
<dbReference type="InterPro" id="IPR008979">
    <property type="entry name" value="Galactose-bd-like_sf"/>
</dbReference>
<dbReference type="SUPFAM" id="SSF49785">
    <property type="entry name" value="Galactose-binding domain-like"/>
    <property type="match status" value="1"/>
</dbReference>
<feature type="domain" description="Glycosyl hydrolase family 95 N-terminal" evidence="1">
    <location>
        <begin position="214"/>
        <end position="378"/>
    </location>
</feature>
<dbReference type="InterPro" id="IPR008928">
    <property type="entry name" value="6-hairpin_glycosidase_sf"/>
</dbReference>
<gene>
    <name evidence="4" type="ORF">PQO03_04785</name>
</gene>
<reference evidence="4 5" key="1">
    <citation type="submission" date="2023-02" db="EMBL/GenBank/DDBJ databases">
        <title>Genome sequence of Lentisphaera profundi SAORIC-696.</title>
        <authorList>
            <person name="Kim e."/>
            <person name="Cho J.-C."/>
            <person name="Choi A."/>
            <person name="Kang I."/>
        </authorList>
    </citation>
    <scope>NUCLEOTIDE SEQUENCE [LARGE SCALE GENOMIC DNA]</scope>
    <source>
        <strain evidence="4 5">SAORIC-696</strain>
    </source>
</reference>
<feature type="domain" description="Alpha fucosidase A-like C-terminal" evidence="2">
    <location>
        <begin position="803"/>
        <end position="853"/>
    </location>
</feature>
<dbReference type="InterPro" id="IPR054363">
    <property type="entry name" value="GH95_cat"/>
</dbReference>
<dbReference type="Gene3D" id="2.70.98.50">
    <property type="entry name" value="putative glycoside hydrolase family protein from bacillus halodurans"/>
    <property type="match status" value="1"/>
</dbReference>
<sequence>MNRFLLCFIVCFSSSLLRAESSPKEQQLWYKQPANNWQTTALPIGNGRLGAMIFGGVDRERLMLNEDSMWIGDEQDTGSYQAFGDLFVQMHPEQFSLNATCPSHGGDGGEGVSQAFNNNVKSKWCLEHNNKEVLALIKYMGKTSPLTSYTLTSANDIPSRDPKSWELEASKDGEEWITLDSQRDVAIWEKRYQAKTFSIKNNKSYNFYRLKFKSHNATHFQLAGIKFNVKGLGSAPISEYKRSLDISKAVHQLSYKYGETKYSREIFSSAPAGVIVLRLEADKKSAHTGYIQLTDKHEAKIIAKGDSLQARGNLFGYKYDERNETRRKTAQYQFHLDYESQVKVLHEGGEISVKDGKIHFNKCDKLTIIVAGGTNFLNRRDKGWKGDHPHQRLSQLIASASKTPYKELRRQHIENYQSLYNRFSLELKGSENSKLPTDKRLEAYAKDGSDKALEALLVQYARYLMISCSRPGSLPANLQGMWNDSNNPPWRSDYHSDVNVQMNYWFVDQCNISECFTPYADWIYSTRSVRIDKTKKKYGVRGWAARSENGIFGGSSYLWVPGDAAWLAQNLWDHYAYTKDKKYLREKAFPLIKDICLFWEDSLIKLPNGKLVSPKSVSPEHGPALRGNSYEQQLIYDLFTNYIEAAKDLGVDQKYSKKIASLRSQLLMPQIGRWGQLQEWMEDRDDPKNQHRHLSHLIAVYPGRQISPMKTPELAKAAAVSLNARGDSGTGWSIGWKISLWARLLDGNRAHSIIRNALKPCKTTRIVMNYAGGIYPNLLMAHPPFQIEANFGFAAGVCEMLMQSHLDSIILLPSLPDTWQAGEIRGVRARGDMTLDIKWTAGKLISAKIKAGKVPVNLPLIYQGKKIQLKLKAGERRQFSAANFQ</sequence>
<dbReference type="Pfam" id="PF21307">
    <property type="entry name" value="Glyco_hydro_95_C"/>
    <property type="match status" value="1"/>
</dbReference>
<keyword evidence="5" id="KW-1185">Reference proteome</keyword>
<proteinExistence type="predicted"/>
<evidence type="ECO:0000259" key="2">
    <source>
        <dbReference type="Pfam" id="PF21307"/>
    </source>
</evidence>
<keyword evidence="4" id="KW-0378">Hydrolase</keyword>
<dbReference type="EMBL" id="CP117811">
    <property type="protein sequence ID" value="WDE97266.1"/>
    <property type="molecule type" value="Genomic_DNA"/>
</dbReference>
<dbReference type="RefSeq" id="WP_274151547.1">
    <property type="nucleotide sequence ID" value="NZ_CP117811.1"/>
</dbReference>
<dbReference type="Pfam" id="PF22124">
    <property type="entry name" value="Glyco_hydro_95_cat"/>
    <property type="match status" value="1"/>
</dbReference>
<protein>
    <submittedName>
        <fullName evidence="4">Glycoside hydrolase N-terminal domain-containing protein</fullName>
    </submittedName>
</protein>
<feature type="domain" description="Glycosyl hydrolase family 95 catalytic" evidence="3">
    <location>
        <begin position="405"/>
        <end position="801"/>
    </location>
</feature>
<evidence type="ECO:0000313" key="5">
    <source>
        <dbReference type="Proteomes" id="UP001214250"/>
    </source>
</evidence>
<dbReference type="Gene3D" id="1.50.10.10">
    <property type="match status" value="1"/>
</dbReference>
<dbReference type="PIRSF" id="PIRSF007663">
    <property type="entry name" value="UCP007663"/>
    <property type="match status" value="1"/>
</dbReference>
<dbReference type="GO" id="GO:0016787">
    <property type="term" value="F:hydrolase activity"/>
    <property type="evidence" value="ECO:0007669"/>
    <property type="project" value="UniProtKB-KW"/>
</dbReference>
<dbReference type="InterPro" id="IPR027414">
    <property type="entry name" value="GH95_N_dom"/>
</dbReference>
<dbReference type="PANTHER" id="PTHR31084">
    <property type="entry name" value="ALPHA-L-FUCOSIDASE 2"/>
    <property type="match status" value="1"/>
</dbReference>
<dbReference type="PANTHER" id="PTHR31084:SF0">
    <property type="entry name" value="ALPHA-L-FUCOSIDASE 2"/>
    <property type="match status" value="1"/>
</dbReference>